<dbReference type="GO" id="GO:0005886">
    <property type="term" value="C:plasma membrane"/>
    <property type="evidence" value="ECO:0007669"/>
    <property type="project" value="UniProtKB-SubCell"/>
</dbReference>
<dbReference type="PANTHER" id="PTHR42929:SF3">
    <property type="entry name" value="PUTRESCINE TRANSPORT SYSTEM PERMEASE PROTEIN POTH"/>
    <property type="match status" value="1"/>
</dbReference>
<dbReference type="InterPro" id="IPR035906">
    <property type="entry name" value="MetI-like_sf"/>
</dbReference>
<organism evidence="10 11">
    <name type="scientific">Methylobacterium tardum</name>
    <dbReference type="NCBI Taxonomy" id="374432"/>
    <lineage>
        <taxon>Bacteria</taxon>
        <taxon>Pseudomonadati</taxon>
        <taxon>Pseudomonadota</taxon>
        <taxon>Alphaproteobacteria</taxon>
        <taxon>Hyphomicrobiales</taxon>
        <taxon>Methylobacteriaceae</taxon>
        <taxon>Methylobacterium</taxon>
    </lineage>
</organism>
<evidence type="ECO:0000313" key="10">
    <source>
        <dbReference type="EMBL" id="GLS72712.1"/>
    </source>
</evidence>
<dbReference type="PROSITE" id="PS50928">
    <property type="entry name" value="ABC_TM1"/>
    <property type="match status" value="1"/>
</dbReference>
<dbReference type="PANTHER" id="PTHR42929">
    <property type="entry name" value="INNER MEMBRANE ABC TRANSPORTER PERMEASE PROTEIN YDCU-RELATED-RELATED"/>
    <property type="match status" value="1"/>
</dbReference>
<feature type="transmembrane region" description="Helical" evidence="8">
    <location>
        <begin position="172"/>
        <end position="193"/>
    </location>
</feature>
<feature type="transmembrane region" description="Helical" evidence="8">
    <location>
        <begin position="214"/>
        <end position="239"/>
    </location>
</feature>
<evidence type="ECO:0000256" key="8">
    <source>
        <dbReference type="RuleBase" id="RU363032"/>
    </source>
</evidence>
<keyword evidence="5 8" id="KW-0812">Transmembrane</keyword>
<protein>
    <submittedName>
        <fullName evidence="10">Putrescine/spermidine ABC transporter permease</fullName>
    </submittedName>
</protein>
<dbReference type="Pfam" id="PF00528">
    <property type="entry name" value="BPD_transp_1"/>
    <property type="match status" value="1"/>
</dbReference>
<dbReference type="SUPFAM" id="SSF161098">
    <property type="entry name" value="MetI-like"/>
    <property type="match status" value="1"/>
</dbReference>
<feature type="domain" description="ABC transmembrane type-1" evidence="9">
    <location>
        <begin position="85"/>
        <end position="291"/>
    </location>
</feature>
<keyword evidence="3 8" id="KW-0813">Transport</keyword>
<dbReference type="AlphaFoldDB" id="A0AA37TIG3"/>
<name>A0AA37TIG3_9HYPH</name>
<sequence>MSGRPRTVFDRIVRLPPLVWLSAFFLLPFAITLKISLSEPATAIPPYLPLLDWRAGLEGWSIFLEGLNLDNYATLYLDPLYRDAAIGSLSYAGLGSLILVALGTPLAYALARAPSRWQPLLVALVVVPFWTSFLIRIYAWIAILKPEGLLNLVLLRLGLIAGPLTILNTDAAVIIGLVYAYLPFMVLPLYAVMNRLDPTLREAAADLGASPTRVFWSVTLPLSLPGIAAGAGLCFIPMVGEFVIPDLLGGSETLMLGRVLWSEFFSNRDWPLASAVAVLILAIVIGPVILFRDSLRAGEGEDAGA</sequence>
<feature type="transmembrane region" description="Helical" evidence="8">
    <location>
        <begin position="89"/>
        <end position="111"/>
    </location>
</feature>
<dbReference type="Proteomes" id="UP001157440">
    <property type="component" value="Unassembled WGS sequence"/>
</dbReference>
<evidence type="ECO:0000256" key="6">
    <source>
        <dbReference type="ARBA" id="ARBA00022989"/>
    </source>
</evidence>
<evidence type="ECO:0000256" key="5">
    <source>
        <dbReference type="ARBA" id="ARBA00022692"/>
    </source>
</evidence>
<dbReference type="InterPro" id="IPR000515">
    <property type="entry name" value="MetI-like"/>
</dbReference>
<proteinExistence type="inferred from homology"/>
<keyword evidence="4" id="KW-1003">Cell membrane</keyword>
<evidence type="ECO:0000256" key="7">
    <source>
        <dbReference type="ARBA" id="ARBA00023136"/>
    </source>
</evidence>
<keyword evidence="7 8" id="KW-0472">Membrane</keyword>
<dbReference type="CDD" id="cd06261">
    <property type="entry name" value="TM_PBP2"/>
    <property type="match status" value="1"/>
</dbReference>
<feature type="transmembrane region" description="Helical" evidence="8">
    <location>
        <begin position="270"/>
        <end position="291"/>
    </location>
</feature>
<comment type="subcellular location">
    <subcellularLocation>
        <location evidence="1 8">Cell membrane</location>
        <topology evidence="1 8">Multi-pass membrane protein</topology>
    </subcellularLocation>
</comment>
<evidence type="ECO:0000256" key="2">
    <source>
        <dbReference type="ARBA" id="ARBA00007069"/>
    </source>
</evidence>
<accession>A0AA37TIG3</accession>
<evidence type="ECO:0000313" key="11">
    <source>
        <dbReference type="Proteomes" id="UP001157440"/>
    </source>
</evidence>
<feature type="transmembrane region" description="Helical" evidence="8">
    <location>
        <begin position="117"/>
        <end position="141"/>
    </location>
</feature>
<evidence type="ECO:0000256" key="3">
    <source>
        <dbReference type="ARBA" id="ARBA00022448"/>
    </source>
</evidence>
<evidence type="ECO:0000259" key="9">
    <source>
        <dbReference type="PROSITE" id="PS50928"/>
    </source>
</evidence>
<comment type="caution">
    <text evidence="10">The sequence shown here is derived from an EMBL/GenBank/DDBJ whole genome shotgun (WGS) entry which is preliminary data.</text>
</comment>
<comment type="similarity">
    <text evidence="2">Belongs to the binding-protein-dependent transport system permease family. CysTW subfamily.</text>
</comment>
<dbReference type="RefSeq" id="WP_238194985.1">
    <property type="nucleotide sequence ID" value="NZ_BPQZ01000003.1"/>
</dbReference>
<dbReference type="Gene3D" id="1.10.3720.10">
    <property type="entry name" value="MetI-like"/>
    <property type="match status" value="1"/>
</dbReference>
<keyword evidence="6 8" id="KW-1133">Transmembrane helix</keyword>
<feature type="transmembrane region" description="Helical" evidence="8">
    <location>
        <begin position="12"/>
        <end position="37"/>
    </location>
</feature>
<dbReference type="EMBL" id="BSPL01000023">
    <property type="protein sequence ID" value="GLS72712.1"/>
    <property type="molecule type" value="Genomic_DNA"/>
</dbReference>
<gene>
    <name evidence="10" type="ORF">GCM10007890_47270</name>
</gene>
<dbReference type="GO" id="GO:0055085">
    <property type="term" value="P:transmembrane transport"/>
    <property type="evidence" value="ECO:0007669"/>
    <property type="project" value="InterPro"/>
</dbReference>
<reference evidence="11" key="1">
    <citation type="journal article" date="2019" name="Int. J. Syst. Evol. Microbiol.">
        <title>The Global Catalogue of Microorganisms (GCM) 10K type strain sequencing project: providing services to taxonomists for standard genome sequencing and annotation.</title>
        <authorList>
            <consortium name="The Broad Institute Genomics Platform"/>
            <consortium name="The Broad Institute Genome Sequencing Center for Infectious Disease"/>
            <person name="Wu L."/>
            <person name="Ma J."/>
        </authorList>
    </citation>
    <scope>NUCLEOTIDE SEQUENCE [LARGE SCALE GENOMIC DNA]</scope>
    <source>
        <strain evidence="11">NBRC 103632</strain>
    </source>
</reference>
<evidence type="ECO:0000256" key="4">
    <source>
        <dbReference type="ARBA" id="ARBA00022475"/>
    </source>
</evidence>
<keyword evidence="11" id="KW-1185">Reference proteome</keyword>
<evidence type="ECO:0000256" key="1">
    <source>
        <dbReference type="ARBA" id="ARBA00004651"/>
    </source>
</evidence>